<feature type="transmembrane region" description="Helical" evidence="1">
    <location>
        <begin position="6"/>
        <end position="30"/>
    </location>
</feature>
<evidence type="ECO:0000313" key="4">
    <source>
        <dbReference type="Proteomes" id="UP000030755"/>
    </source>
</evidence>
<evidence type="ECO:0000313" key="3">
    <source>
        <dbReference type="EMBL" id="RKP20345.1"/>
    </source>
</evidence>
<dbReference type="HOGENOM" id="CLU_1533436_0_0_1"/>
<evidence type="ECO:0000313" key="2">
    <source>
        <dbReference type="EMBL" id="EPZ33640.1"/>
    </source>
</evidence>
<dbReference type="EMBL" id="ML005077">
    <property type="protein sequence ID" value="RKP20345.1"/>
    <property type="molecule type" value="Genomic_DNA"/>
</dbReference>
<accession>A0A075AU30</accession>
<sequence length="175" mass="19873">MHFQGALAILVIILGAILRSFIFSATRTLLGSKIAQPKLTYVKKECEMASSKMTSEMDEKQESRLSEPVVQREYKDIESGKRESVLKRLAVKNRKVASVPVKKEIKIDFERRESWEALLNVLAKSVPVEYIDVPDSLKADNSPLESNNLNEKFSSDEIVSDKECLKYFQARGPTY</sequence>
<dbReference type="Proteomes" id="UP000030755">
    <property type="component" value="Unassembled WGS sequence"/>
</dbReference>
<dbReference type="AlphaFoldDB" id="A0A075AU30"/>
<keyword evidence="1" id="KW-0472">Membrane</keyword>
<dbReference type="EMBL" id="KE561047">
    <property type="protein sequence ID" value="EPZ33640.1"/>
    <property type="molecule type" value="Genomic_DNA"/>
</dbReference>
<keyword evidence="4" id="KW-1185">Reference proteome</keyword>
<reference evidence="5" key="2">
    <citation type="journal article" date="2018" name="Nat. Microbiol.">
        <title>Leveraging single-cell genomics to expand the fungal tree of life.</title>
        <authorList>
            <person name="Ahrendt S.R."/>
            <person name="Quandt C.A."/>
            <person name="Ciobanu D."/>
            <person name="Clum A."/>
            <person name="Salamov A."/>
            <person name="Andreopoulos B."/>
            <person name="Cheng J.F."/>
            <person name="Woyke T."/>
            <person name="Pelin A."/>
            <person name="Henrissat B."/>
            <person name="Reynolds N.K."/>
            <person name="Benny G.L."/>
            <person name="Smith M.E."/>
            <person name="James T.Y."/>
            <person name="Grigoriev I.V."/>
        </authorList>
    </citation>
    <scope>NUCLEOTIDE SEQUENCE [LARGE SCALE GENOMIC DNA]</scope>
    <source>
        <strain evidence="5">CSF55</strain>
    </source>
</reference>
<keyword evidence="1" id="KW-1133">Transmembrane helix</keyword>
<reference evidence="2 4" key="1">
    <citation type="journal article" date="2013" name="Curr. Biol.">
        <title>Shared signatures of parasitism and phylogenomics unite Cryptomycota and microsporidia.</title>
        <authorList>
            <person name="James T.Y."/>
            <person name="Pelin A."/>
            <person name="Bonen L."/>
            <person name="Ahrendt S."/>
            <person name="Sain D."/>
            <person name="Corradi N."/>
            <person name="Stajich J.E."/>
        </authorList>
    </citation>
    <scope>NUCLEOTIDE SEQUENCE [LARGE SCALE GENOMIC DNA]</scope>
    <source>
        <strain evidence="2">CSF55</strain>
        <strain evidence="2">CSF55</strain>
    </source>
</reference>
<evidence type="ECO:0000313" key="5">
    <source>
        <dbReference type="Proteomes" id="UP000281549"/>
    </source>
</evidence>
<evidence type="ECO:0000256" key="1">
    <source>
        <dbReference type="SAM" id="Phobius"/>
    </source>
</evidence>
<organism evidence="2 4">
    <name type="scientific">Rozella allomycis (strain CSF55)</name>
    <dbReference type="NCBI Taxonomy" id="988480"/>
    <lineage>
        <taxon>Eukaryota</taxon>
        <taxon>Fungi</taxon>
        <taxon>Fungi incertae sedis</taxon>
        <taxon>Cryptomycota</taxon>
        <taxon>Cryptomycota incertae sedis</taxon>
        <taxon>Rozella</taxon>
    </lineage>
</organism>
<dbReference type="Proteomes" id="UP000281549">
    <property type="component" value="Unassembled WGS sequence"/>
</dbReference>
<reference evidence="3" key="3">
    <citation type="submission" date="2018-08" db="EMBL/GenBank/DDBJ databases">
        <title>Leveraging single-cell genomics to expand the Fungal Tree of Life.</title>
        <authorList>
            <consortium name="DOE Joint Genome Institute"/>
            <person name="Ahrendt S.R."/>
            <person name="Quandt C.A."/>
            <person name="Ciobanu D."/>
            <person name="Clum A."/>
            <person name="Salamov A."/>
            <person name="Andreopoulos B."/>
            <person name="Cheng J.-F."/>
            <person name="Woyke T."/>
            <person name="Pelin A."/>
            <person name="Henrissat B."/>
            <person name="Reynolds N."/>
            <person name="Benny G.L."/>
            <person name="Smith M.E."/>
            <person name="James T.Y."/>
            <person name="Grigoriev I.V."/>
        </authorList>
    </citation>
    <scope>NUCLEOTIDE SEQUENCE</scope>
    <source>
        <strain evidence="3">CSF55</strain>
    </source>
</reference>
<name>A0A075AU30_ROZAC</name>
<keyword evidence="1" id="KW-0812">Transmembrane</keyword>
<proteinExistence type="predicted"/>
<protein>
    <submittedName>
        <fullName evidence="2">Uncharacterized protein</fullName>
    </submittedName>
</protein>
<gene>
    <name evidence="2" type="ORF">O9G_000415</name>
    <name evidence="3" type="ORF">ROZALSC1DRAFT_28149</name>
</gene>